<keyword evidence="1" id="KW-0175">Coiled coil</keyword>
<protein>
    <submittedName>
        <fullName evidence="2">Uncharacterized protein</fullName>
    </submittedName>
</protein>
<evidence type="ECO:0000313" key="2">
    <source>
        <dbReference type="EMBL" id="AFS80238.1"/>
    </source>
</evidence>
<reference evidence="2 3" key="1">
    <citation type="journal article" date="2012" name="J. Bacteriol.">
        <title>Draft Genome Sequence of an Ammonia-Oxidizing Archaeon, "Candidatus Nitrosopumilus koreensis" AR1, from Marine Sediment.</title>
        <authorList>
            <person name="Park S.J."/>
            <person name="Kim J.G."/>
            <person name="Jung M.Y."/>
            <person name="Kim S.J."/>
            <person name="Cha I.T."/>
            <person name="Kwon K."/>
            <person name="Lee J.H."/>
            <person name="Rhee S.K."/>
        </authorList>
    </citation>
    <scope>NUCLEOTIDE SEQUENCE [LARGE SCALE GENOMIC DNA]</scope>
    <source>
        <strain evidence="2 3">AR1</strain>
    </source>
</reference>
<accession>K0B2I2</accession>
<proteinExistence type="predicted"/>
<evidence type="ECO:0000256" key="1">
    <source>
        <dbReference type="SAM" id="Coils"/>
    </source>
</evidence>
<sequence>MFFEKDVAALKDALDETDARIKKLEEHMESEKKKLGDTNSETLHRLERNLDNLRKKRTLILSELE</sequence>
<dbReference type="AlphaFoldDB" id="K0B2I2"/>
<dbReference type="GeneID" id="13725783"/>
<dbReference type="STRING" id="1229908.NKOR_01660"/>
<dbReference type="RefSeq" id="WP_014962627.1">
    <property type="nucleotide sequence ID" value="NC_018655.1"/>
</dbReference>
<dbReference type="EMBL" id="CP003842">
    <property type="protein sequence ID" value="AFS80238.1"/>
    <property type="molecule type" value="Genomic_DNA"/>
</dbReference>
<dbReference type="PATRIC" id="fig|1229908.8.peg.347"/>
<evidence type="ECO:0000313" key="3">
    <source>
        <dbReference type="Proteomes" id="UP000006101"/>
    </source>
</evidence>
<feature type="coiled-coil region" evidence="1">
    <location>
        <begin position="7"/>
        <end position="63"/>
    </location>
</feature>
<dbReference type="KEGG" id="nkr:NKOR_01660"/>
<dbReference type="HOGENOM" id="CLU_197236_0_0_2"/>
<gene>
    <name evidence="2" type="ORF">NKOR_01660</name>
</gene>
<dbReference type="Proteomes" id="UP000006101">
    <property type="component" value="Chromosome"/>
</dbReference>
<organism evidence="2 3">
    <name type="scientific">Candidatus Nitrosopumilus koreensis AR1</name>
    <dbReference type="NCBI Taxonomy" id="1229908"/>
    <lineage>
        <taxon>Archaea</taxon>
        <taxon>Nitrososphaerota</taxon>
        <taxon>Nitrososphaeria</taxon>
        <taxon>Nitrosopumilales</taxon>
        <taxon>Nitrosopumilaceae</taxon>
        <taxon>Nitrosopumilus</taxon>
    </lineage>
</organism>
<keyword evidence="3" id="KW-1185">Reference proteome</keyword>
<name>K0B2I2_9ARCH</name>